<dbReference type="InterPro" id="IPR036527">
    <property type="entry name" value="SCP2_sterol-bd_dom_sf"/>
</dbReference>
<feature type="domain" description="SCP2" evidence="1">
    <location>
        <begin position="16"/>
        <end position="109"/>
    </location>
</feature>
<sequence>MSSEDPIQLLSNLIDANKQKIAEKMKNVDKVFQFQGSNLEAFYVQIKGGTASVVKGVHSSPNLSISISRDNLIKLIKGELDPISAFFKGQLMITKGNPMEAMDLINLMK</sequence>
<protein>
    <recommendedName>
        <fullName evidence="1">SCP2 domain-containing protein</fullName>
    </recommendedName>
</protein>
<dbReference type="EMBL" id="BMNL01000003">
    <property type="protein sequence ID" value="GGP22005.1"/>
    <property type="molecule type" value="Genomic_DNA"/>
</dbReference>
<gene>
    <name evidence="2" type="ORF">GCM10007981_16390</name>
</gene>
<name>A0A830GXU6_9CREN</name>
<accession>A0A830GXU6</accession>
<dbReference type="Gene3D" id="3.30.1050.10">
    <property type="entry name" value="SCP2 sterol-binding domain"/>
    <property type="match status" value="1"/>
</dbReference>
<reference evidence="2" key="1">
    <citation type="journal article" date="2014" name="Int. J. Syst. Evol. Microbiol.">
        <title>Complete genome sequence of Corynebacterium casei LMG S-19264T (=DSM 44701T), isolated from a smear-ripened cheese.</title>
        <authorList>
            <consortium name="US DOE Joint Genome Institute (JGI-PGF)"/>
            <person name="Walter F."/>
            <person name="Albersmeier A."/>
            <person name="Kalinowski J."/>
            <person name="Ruckert C."/>
        </authorList>
    </citation>
    <scope>NUCLEOTIDE SEQUENCE</scope>
    <source>
        <strain evidence="2">JCM 10088</strain>
    </source>
</reference>
<dbReference type="OrthoDB" id="45964at2157"/>
<dbReference type="InterPro" id="IPR003033">
    <property type="entry name" value="SCP2_sterol-bd_dom"/>
</dbReference>
<dbReference type="RefSeq" id="WP_188596893.1">
    <property type="nucleotide sequence ID" value="NZ_BMNL01000003.1"/>
</dbReference>
<organism evidence="2 3">
    <name type="scientific">Thermocladium modestius</name>
    <dbReference type="NCBI Taxonomy" id="62609"/>
    <lineage>
        <taxon>Archaea</taxon>
        <taxon>Thermoproteota</taxon>
        <taxon>Thermoprotei</taxon>
        <taxon>Thermoproteales</taxon>
        <taxon>Thermoproteaceae</taxon>
        <taxon>Thermocladium</taxon>
    </lineage>
</organism>
<evidence type="ECO:0000313" key="2">
    <source>
        <dbReference type="EMBL" id="GGP22005.1"/>
    </source>
</evidence>
<reference evidence="2" key="2">
    <citation type="submission" date="2020-09" db="EMBL/GenBank/DDBJ databases">
        <authorList>
            <person name="Sun Q."/>
            <person name="Ohkuma M."/>
        </authorList>
    </citation>
    <scope>NUCLEOTIDE SEQUENCE</scope>
    <source>
        <strain evidence="2">JCM 10088</strain>
    </source>
</reference>
<dbReference type="Pfam" id="PF02036">
    <property type="entry name" value="SCP2"/>
    <property type="match status" value="1"/>
</dbReference>
<dbReference type="Proteomes" id="UP000610960">
    <property type="component" value="Unassembled WGS sequence"/>
</dbReference>
<evidence type="ECO:0000313" key="3">
    <source>
        <dbReference type="Proteomes" id="UP000610960"/>
    </source>
</evidence>
<keyword evidence="3" id="KW-1185">Reference proteome</keyword>
<proteinExistence type="predicted"/>
<comment type="caution">
    <text evidence="2">The sequence shown here is derived from an EMBL/GenBank/DDBJ whole genome shotgun (WGS) entry which is preliminary data.</text>
</comment>
<dbReference type="AlphaFoldDB" id="A0A830GXU6"/>
<dbReference type="SUPFAM" id="SSF55718">
    <property type="entry name" value="SCP-like"/>
    <property type="match status" value="1"/>
</dbReference>
<evidence type="ECO:0000259" key="1">
    <source>
        <dbReference type="Pfam" id="PF02036"/>
    </source>
</evidence>